<organism evidence="2 3">
    <name type="scientific">Flavobacterium frigidarium</name>
    <dbReference type="NCBI Taxonomy" id="99286"/>
    <lineage>
        <taxon>Bacteria</taxon>
        <taxon>Pseudomonadati</taxon>
        <taxon>Bacteroidota</taxon>
        <taxon>Flavobacteriia</taxon>
        <taxon>Flavobacteriales</taxon>
        <taxon>Flavobacteriaceae</taxon>
        <taxon>Flavobacterium</taxon>
    </lineage>
</organism>
<dbReference type="RefSeq" id="WP_371571741.1">
    <property type="nucleotide sequence ID" value="NZ_JASMRN010000014.1"/>
</dbReference>
<accession>A0ABV4KHW6</accession>
<gene>
    <name evidence="2" type="ORF">QO192_14460</name>
</gene>
<name>A0ABV4KHW6_9FLAO</name>
<sequence length="49" mass="5319">MVSKKLLFSAMAVLAFNGVAMANSVEVEELTTLNSEYKIVLVQEKATPC</sequence>
<keyword evidence="1" id="KW-0732">Signal</keyword>
<feature type="chain" id="PRO_5045808133" evidence="1">
    <location>
        <begin position="23"/>
        <end position="49"/>
    </location>
</feature>
<keyword evidence="3" id="KW-1185">Reference proteome</keyword>
<evidence type="ECO:0000313" key="3">
    <source>
        <dbReference type="Proteomes" id="UP001568894"/>
    </source>
</evidence>
<dbReference type="EMBL" id="JASMRN010000014">
    <property type="protein sequence ID" value="MEZ7516482.1"/>
    <property type="molecule type" value="Genomic_DNA"/>
</dbReference>
<feature type="signal peptide" evidence="1">
    <location>
        <begin position="1"/>
        <end position="22"/>
    </location>
</feature>
<dbReference type="Proteomes" id="UP001568894">
    <property type="component" value="Unassembled WGS sequence"/>
</dbReference>
<protein>
    <submittedName>
        <fullName evidence="2">Uncharacterized protein</fullName>
    </submittedName>
</protein>
<reference evidence="2 3" key="1">
    <citation type="submission" date="2023-05" db="EMBL/GenBank/DDBJ databases">
        <title>Adaptations of aquatic viruses from atmosphere-close ecosystems of the Central Arctic Ocean.</title>
        <authorList>
            <person name="Rahlff J."/>
            <person name="Holmfeldt K."/>
        </authorList>
    </citation>
    <scope>NUCLEOTIDE SEQUENCE [LARGE SCALE GENOMIC DNA]</scope>
    <source>
        <strain evidence="2 3">Arc14</strain>
    </source>
</reference>
<evidence type="ECO:0000313" key="2">
    <source>
        <dbReference type="EMBL" id="MEZ7516482.1"/>
    </source>
</evidence>
<evidence type="ECO:0000256" key="1">
    <source>
        <dbReference type="SAM" id="SignalP"/>
    </source>
</evidence>
<proteinExistence type="predicted"/>
<comment type="caution">
    <text evidence="2">The sequence shown here is derived from an EMBL/GenBank/DDBJ whole genome shotgun (WGS) entry which is preliminary data.</text>
</comment>